<reference evidence="3" key="1">
    <citation type="submission" date="2016-06" db="EMBL/GenBank/DDBJ databases">
        <title>Parallel loss of symbiosis genes in relatives of nitrogen-fixing non-legume Parasponia.</title>
        <authorList>
            <person name="Van Velzen R."/>
            <person name="Holmer R."/>
            <person name="Bu F."/>
            <person name="Rutten L."/>
            <person name="Van Zeijl A."/>
            <person name="Liu W."/>
            <person name="Santuari L."/>
            <person name="Cao Q."/>
            <person name="Sharma T."/>
            <person name="Shen D."/>
            <person name="Roswanjaya Y."/>
            <person name="Wardhani T."/>
            <person name="Kalhor M.S."/>
            <person name="Jansen J."/>
            <person name="Van den Hoogen J."/>
            <person name="Gungor B."/>
            <person name="Hartog M."/>
            <person name="Hontelez J."/>
            <person name="Verver J."/>
            <person name="Yang W.-C."/>
            <person name="Schijlen E."/>
            <person name="Repin R."/>
            <person name="Schilthuizen M."/>
            <person name="Schranz E."/>
            <person name="Heidstra R."/>
            <person name="Miyata K."/>
            <person name="Fedorova E."/>
            <person name="Kohlen W."/>
            <person name="Bisseling T."/>
            <person name="Smit S."/>
            <person name="Geurts R."/>
        </authorList>
    </citation>
    <scope>NUCLEOTIDE SEQUENCE [LARGE SCALE GENOMIC DNA]</scope>
    <source>
        <strain evidence="3">cv. WU1-14</strain>
    </source>
</reference>
<sequence>MASFSQNRSYFFAITILYIFLSLLALLTASSAAARSARNKLQPPPLPIHQKASKTTPPPPEFHAVAARQPRGVVKRSGPLNSGPSHRGNESPT</sequence>
<dbReference type="Proteomes" id="UP000237105">
    <property type="component" value="Unassembled WGS sequence"/>
</dbReference>
<feature type="region of interest" description="Disordered" evidence="1">
    <location>
        <begin position="34"/>
        <end position="93"/>
    </location>
</feature>
<name>A0A2P5E518_PARAD</name>
<organism evidence="2 3">
    <name type="scientific">Parasponia andersonii</name>
    <name type="common">Sponia andersonii</name>
    <dbReference type="NCBI Taxonomy" id="3476"/>
    <lineage>
        <taxon>Eukaryota</taxon>
        <taxon>Viridiplantae</taxon>
        <taxon>Streptophyta</taxon>
        <taxon>Embryophyta</taxon>
        <taxon>Tracheophyta</taxon>
        <taxon>Spermatophyta</taxon>
        <taxon>Magnoliopsida</taxon>
        <taxon>eudicotyledons</taxon>
        <taxon>Gunneridae</taxon>
        <taxon>Pentapetalae</taxon>
        <taxon>rosids</taxon>
        <taxon>fabids</taxon>
        <taxon>Rosales</taxon>
        <taxon>Cannabaceae</taxon>
        <taxon>Parasponia</taxon>
    </lineage>
</organism>
<gene>
    <name evidence="2" type="ORF">PanWU01x14_001890</name>
</gene>
<proteinExistence type="predicted"/>
<feature type="compositionally biased region" description="Polar residues" evidence="1">
    <location>
        <begin position="79"/>
        <end position="93"/>
    </location>
</feature>
<dbReference type="AlphaFoldDB" id="A0A2P5E518"/>
<evidence type="ECO:0000313" key="3">
    <source>
        <dbReference type="Proteomes" id="UP000237105"/>
    </source>
</evidence>
<keyword evidence="3" id="KW-1185">Reference proteome</keyword>
<dbReference type="EMBL" id="JXTB01000001">
    <property type="protein sequence ID" value="PON80633.1"/>
    <property type="molecule type" value="Genomic_DNA"/>
</dbReference>
<evidence type="ECO:0000313" key="2">
    <source>
        <dbReference type="EMBL" id="PON80633.1"/>
    </source>
</evidence>
<protein>
    <submittedName>
        <fullName evidence="2">Uncharacterized protein</fullName>
    </submittedName>
</protein>
<comment type="caution">
    <text evidence="2">The sequence shown here is derived from an EMBL/GenBank/DDBJ whole genome shotgun (WGS) entry which is preliminary data.</text>
</comment>
<dbReference type="OrthoDB" id="10361917at2759"/>
<accession>A0A2P5E518</accession>
<evidence type="ECO:0000256" key="1">
    <source>
        <dbReference type="SAM" id="MobiDB-lite"/>
    </source>
</evidence>